<feature type="binding site" description="in other chain" evidence="11">
    <location>
        <position position="56"/>
    </location>
    <ligand>
        <name>L-methionine</name>
        <dbReference type="ChEBI" id="CHEBI:57844"/>
        <note>ligand shared between two neighboring subunits</note>
    </ligand>
</feature>
<keyword evidence="8 11" id="KW-0067">ATP-binding</keyword>
<comment type="subunit">
    <text evidence="11">Homotetramer; dimer of dimers.</text>
</comment>
<comment type="pathway">
    <text evidence="1 11">Amino-acid biosynthesis; S-adenosyl-L-methionine biosynthesis; S-adenosyl-L-methionine from L-methionine: step 1/1.</text>
</comment>
<dbReference type="GO" id="GO:0000287">
    <property type="term" value="F:magnesium ion binding"/>
    <property type="evidence" value="ECO:0007669"/>
    <property type="project" value="UniProtKB-UniRule"/>
</dbReference>
<dbReference type="InterPro" id="IPR002133">
    <property type="entry name" value="S-AdoMet_synthetase"/>
</dbReference>
<dbReference type="GO" id="GO:0005524">
    <property type="term" value="F:ATP binding"/>
    <property type="evidence" value="ECO:0007669"/>
    <property type="project" value="UniProtKB-UniRule"/>
</dbReference>
<feature type="binding site" evidence="11">
    <location>
        <position position="261"/>
    </location>
    <ligand>
        <name>L-methionine</name>
        <dbReference type="ChEBI" id="CHEBI:57844"/>
        <note>ligand shared between two neighboring subunits</note>
    </ligand>
</feature>
<evidence type="ECO:0000256" key="12">
    <source>
        <dbReference type="RuleBase" id="RU000542"/>
    </source>
</evidence>
<feature type="binding site" description="in other chain" evidence="11">
    <location>
        <position position="99"/>
    </location>
    <ligand>
        <name>L-methionine</name>
        <dbReference type="ChEBI" id="CHEBI:57844"/>
        <note>ligand shared between two neighboring subunits</note>
    </ligand>
</feature>
<dbReference type="PROSITE" id="PS00376">
    <property type="entry name" value="ADOMET_SYNTHASE_1"/>
    <property type="match status" value="1"/>
</dbReference>
<gene>
    <name evidence="11 17" type="primary">metK</name>
    <name evidence="17" type="ORF">AB5J52_08290</name>
</gene>
<feature type="binding site" evidence="11">
    <location>
        <position position="284"/>
    </location>
    <ligand>
        <name>ATP</name>
        <dbReference type="ChEBI" id="CHEBI:30616"/>
        <note>ligand shared between two neighboring subunits</note>
    </ligand>
</feature>
<feature type="region of interest" description="Flexible loop" evidence="11">
    <location>
        <begin position="99"/>
        <end position="109"/>
    </location>
</feature>
<evidence type="ECO:0000313" key="17">
    <source>
        <dbReference type="EMBL" id="XDQ42258.1"/>
    </source>
</evidence>
<dbReference type="PROSITE" id="PS00377">
    <property type="entry name" value="ADOMET_SYNTHASE_2"/>
    <property type="match status" value="1"/>
</dbReference>
<comment type="cofactor">
    <cofactor evidence="11">
        <name>Mg(2+)</name>
        <dbReference type="ChEBI" id="CHEBI:18420"/>
    </cofactor>
    <text evidence="11">Binds 2 divalent ions per subunit.</text>
</comment>
<dbReference type="PIRSF" id="PIRSF000497">
    <property type="entry name" value="MAT"/>
    <property type="match status" value="1"/>
</dbReference>
<dbReference type="FunFam" id="3.30.300.10:FF:000006">
    <property type="entry name" value="S-adenosylmethionine synthase"/>
    <property type="match status" value="1"/>
</dbReference>
<comment type="cofactor">
    <cofactor evidence="11">
        <name>K(+)</name>
        <dbReference type="ChEBI" id="CHEBI:29103"/>
    </cofactor>
    <text evidence="11">Binds 1 potassium ion per subunit.</text>
</comment>
<protein>
    <recommendedName>
        <fullName evidence="11">S-adenosylmethionine synthase</fullName>
        <shortName evidence="11">AdoMet synthase</shortName>
        <ecNumber evidence="11">2.5.1.6</ecNumber>
    </recommendedName>
    <alternativeName>
        <fullName evidence="11">MAT</fullName>
    </alternativeName>
    <alternativeName>
        <fullName evidence="11">Methionine adenosyltransferase</fullName>
    </alternativeName>
</protein>
<evidence type="ECO:0000256" key="2">
    <source>
        <dbReference type="ARBA" id="ARBA00009685"/>
    </source>
</evidence>
<dbReference type="CDD" id="cd18079">
    <property type="entry name" value="S-AdoMet_synt"/>
    <property type="match status" value="1"/>
</dbReference>
<evidence type="ECO:0000256" key="7">
    <source>
        <dbReference type="ARBA" id="ARBA00022741"/>
    </source>
</evidence>
<dbReference type="GO" id="GO:0004478">
    <property type="term" value="F:methionine adenosyltransferase activity"/>
    <property type="evidence" value="ECO:0007669"/>
    <property type="project" value="UniProtKB-UniRule"/>
</dbReference>
<keyword evidence="5 11" id="KW-0808">Transferase</keyword>
<proteinExistence type="inferred from homology"/>
<feature type="binding site" description="in other chain" evidence="11">
    <location>
        <begin position="267"/>
        <end position="268"/>
    </location>
    <ligand>
        <name>ATP</name>
        <dbReference type="ChEBI" id="CHEBI:30616"/>
        <note>ligand shared between two neighboring subunits</note>
    </ligand>
</feature>
<evidence type="ECO:0000259" key="15">
    <source>
        <dbReference type="Pfam" id="PF02772"/>
    </source>
</evidence>
<dbReference type="EMBL" id="CP163441">
    <property type="protein sequence ID" value="XDQ42258.1"/>
    <property type="molecule type" value="Genomic_DNA"/>
</dbReference>
<dbReference type="EC" id="2.5.1.6" evidence="11"/>
<feature type="binding site" description="in other chain" evidence="11">
    <location>
        <begin position="179"/>
        <end position="181"/>
    </location>
    <ligand>
        <name>ATP</name>
        <dbReference type="ChEBI" id="CHEBI:30616"/>
        <note>ligand shared between two neighboring subunits</note>
    </ligand>
</feature>
<comment type="subcellular location">
    <subcellularLocation>
        <location evidence="11 12">Cytoplasm</location>
    </subcellularLocation>
</comment>
<sequence>MSRRLFTSESVTEGHPDKIADQISDTILDALLREDPTSRVAVETLITTGLVHVAGEVTTKTYADIATLVRNKILEIGYDSSKKGFDGASCGVSVSIGAQSPDIAQGVDTAYEKRVEGAAAAEEADDLDKQGAGDQGLMFGYATDETPTLMPLPIFLAHRLSKRLSEVRKNGTIPYLRPDGKTQVTIEYDGDKAVRLDTVVVSSQHASDIDLESLLAPDIREFVVEPELKALLDDGIKLDTEGYRLLVNPTGRFEIGGPMGDAGLTGRKIIIDTYGGMARHGGGAFSGKDPSKVDRSAAYAMRWVAKNVVAAGLAARCEVQVAYAIGKAEPVGLFVETFGTAKVDHEKIEKAIDEVFDLRPAAIIRDLDLLRPIYAQTAAYGHFGRELPDFTWERTDRVDALRTAAGL</sequence>
<dbReference type="InterPro" id="IPR022636">
    <property type="entry name" value="S-AdoMet_synthetase_sfam"/>
</dbReference>
<evidence type="ECO:0000256" key="1">
    <source>
        <dbReference type="ARBA" id="ARBA00005224"/>
    </source>
</evidence>
<feature type="domain" description="S-adenosylmethionine synthetase central" evidence="15">
    <location>
        <begin position="129"/>
        <end position="253"/>
    </location>
</feature>
<feature type="domain" description="S-adenosylmethionine synthetase N-terminal" evidence="14">
    <location>
        <begin position="4"/>
        <end position="101"/>
    </location>
</feature>
<dbReference type="Pfam" id="PF02773">
    <property type="entry name" value="S-AdoMet_synt_C"/>
    <property type="match status" value="1"/>
</dbReference>
<dbReference type="Gene3D" id="3.30.300.10">
    <property type="match status" value="3"/>
</dbReference>
<feature type="binding site" evidence="11">
    <location>
        <position position="261"/>
    </location>
    <ligand>
        <name>ATP</name>
        <dbReference type="ChEBI" id="CHEBI:30616"/>
        <note>ligand shared between two neighboring subunits</note>
    </ligand>
</feature>
<feature type="binding site" description="in other chain" evidence="11">
    <location>
        <position position="292"/>
    </location>
    <ligand>
        <name>L-methionine</name>
        <dbReference type="ChEBI" id="CHEBI:57844"/>
        <note>ligand shared between two neighboring subunits</note>
    </ligand>
</feature>
<evidence type="ECO:0000256" key="6">
    <source>
        <dbReference type="ARBA" id="ARBA00022723"/>
    </source>
</evidence>
<evidence type="ECO:0000256" key="8">
    <source>
        <dbReference type="ARBA" id="ARBA00022840"/>
    </source>
</evidence>
<evidence type="ECO:0000259" key="16">
    <source>
        <dbReference type="Pfam" id="PF02773"/>
    </source>
</evidence>
<dbReference type="InterPro" id="IPR022628">
    <property type="entry name" value="S-AdoMet_synt_N"/>
</dbReference>
<evidence type="ECO:0000256" key="11">
    <source>
        <dbReference type="HAMAP-Rule" id="MF_00086"/>
    </source>
</evidence>
<name>A0AB39QJ16_9ACTN</name>
<feature type="binding site" description="in other chain" evidence="11">
    <location>
        <begin position="252"/>
        <end position="253"/>
    </location>
    <ligand>
        <name>ATP</name>
        <dbReference type="ChEBI" id="CHEBI:30616"/>
        <note>ligand shared between two neighboring subunits</note>
    </ligand>
</feature>
<organism evidence="17">
    <name type="scientific">Streptomyces sp. R39</name>
    <dbReference type="NCBI Taxonomy" id="3238631"/>
    <lineage>
        <taxon>Bacteria</taxon>
        <taxon>Bacillati</taxon>
        <taxon>Actinomycetota</taxon>
        <taxon>Actinomycetes</taxon>
        <taxon>Kitasatosporales</taxon>
        <taxon>Streptomycetaceae</taxon>
        <taxon>Streptomyces</taxon>
    </lineage>
</organism>
<keyword evidence="3 11" id="KW-0963">Cytoplasm</keyword>
<feature type="binding site" evidence="11">
    <location>
        <position position="43"/>
    </location>
    <ligand>
        <name>K(+)</name>
        <dbReference type="ChEBI" id="CHEBI:29103"/>
    </ligand>
</feature>
<keyword evidence="10 11" id="KW-0630">Potassium</keyword>
<comment type="similarity">
    <text evidence="2 11 13">Belongs to the AdoMet synthase family.</text>
</comment>
<dbReference type="AlphaFoldDB" id="A0AB39QJ16"/>
<dbReference type="InterPro" id="IPR022629">
    <property type="entry name" value="S-AdoMet_synt_central"/>
</dbReference>
<dbReference type="GO" id="GO:0005737">
    <property type="term" value="C:cytoplasm"/>
    <property type="evidence" value="ECO:0007669"/>
    <property type="project" value="UniProtKB-SubCell"/>
</dbReference>
<dbReference type="InterPro" id="IPR022631">
    <property type="entry name" value="ADOMET_SYNTHASE_CS"/>
</dbReference>
<comment type="function">
    <text evidence="11">Catalyzes the formation of S-adenosylmethionine (AdoMet) from methionine and ATP. The overall synthetic reaction is composed of two sequential steps, AdoMet formation and the subsequent tripolyphosphate hydrolysis which occurs prior to release of AdoMet from the enzyme.</text>
</comment>
<dbReference type="GeneID" id="301463131"/>
<dbReference type="SUPFAM" id="SSF55973">
    <property type="entry name" value="S-adenosylmethionine synthetase"/>
    <property type="match status" value="3"/>
</dbReference>
<keyword evidence="6 11" id="KW-0479">Metal-binding</keyword>
<dbReference type="GO" id="GO:0006556">
    <property type="term" value="P:S-adenosylmethionine biosynthetic process"/>
    <property type="evidence" value="ECO:0007669"/>
    <property type="project" value="UniProtKB-UniRule"/>
</dbReference>
<reference evidence="17" key="1">
    <citation type="submission" date="2024-07" db="EMBL/GenBank/DDBJ databases">
        <authorList>
            <person name="Yu S.T."/>
        </authorList>
    </citation>
    <scope>NUCLEOTIDE SEQUENCE</scope>
    <source>
        <strain evidence="17">R39</strain>
    </source>
</reference>
<evidence type="ECO:0000256" key="3">
    <source>
        <dbReference type="ARBA" id="ARBA00022490"/>
    </source>
</evidence>
<dbReference type="InterPro" id="IPR022630">
    <property type="entry name" value="S-AdoMet_synt_C"/>
</dbReference>
<dbReference type="RefSeq" id="WP_234531750.1">
    <property type="nucleotide sequence ID" value="NZ_CP163441.1"/>
</dbReference>
<evidence type="ECO:0000256" key="9">
    <source>
        <dbReference type="ARBA" id="ARBA00022842"/>
    </source>
</evidence>
<keyword evidence="9 11" id="KW-0460">Magnesium</keyword>
<dbReference type="GO" id="GO:0006730">
    <property type="term" value="P:one-carbon metabolic process"/>
    <property type="evidence" value="ECO:0007669"/>
    <property type="project" value="UniProtKB-KW"/>
</dbReference>
<comment type="catalytic activity">
    <reaction evidence="11">
        <text>L-methionine + ATP + H2O = S-adenosyl-L-methionine + phosphate + diphosphate</text>
        <dbReference type="Rhea" id="RHEA:21080"/>
        <dbReference type="ChEBI" id="CHEBI:15377"/>
        <dbReference type="ChEBI" id="CHEBI:30616"/>
        <dbReference type="ChEBI" id="CHEBI:33019"/>
        <dbReference type="ChEBI" id="CHEBI:43474"/>
        <dbReference type="ChEBI" id="CHEBI:57844"/>
        <dbReference type="ChEBI" id="CHEBI:59789"/>
        <dbReference type="EC" id="2.5.1.6"/>
    </reaction>
</comment>
<keyword evidence="4 11" id="KW-0554">One-carbon metabolism</keyword>
<keyword evidence="7 11" id="KW-0547">Nucleotide-binding</keyword>
<dbReference type="Pfam" id="PF00438">
    <property type="entry name" value="S-AdoMet_synt_N"/>
    <property type="match status" value="1"/>
</dbReference>
<evidence type="ECO:0000256" key="13">
    <source>
        <dbReference type="RuleBase" id="RU004462"/>
    </source>
</evidence>
<feature type="binding site" description="in other chain" evidence="11">
    <location>
        <position position="15"/>
    </location>
    <ligand>
        <name>ATP</name>
        <dbReference type="ChEBI" id="CHEBI:30616"/>
        <note>ligand shared between two neighboring subunits</note>
    </ligand>
</feature>
<dbReference type="PANTHER" id="PTHR11964">
    <property type="entry name" value="S-ADENOSYLMETHIONINE SYNTHETASE"/>
    <property type="match status" value="1"/>
</dbReference>
<dbReference type="Pfam" id="PF02772">
    <property type="entry name" value="S-AdoMet_synt_M"/>
    <property type="match status" value="1"/>
</dbReference>
<feature type="binding site" evidence="11">
    <location>
        <position position="288"/>
    </location>
    <ligand>
        <name>ATP</name>
        <dbReference type="ChEBI" id="CHEBI:30616"/>
        <note>ligand shared between two neighboring subunits</note>
    </ligand>
</feature>
<feature type="binding site" evidence="11">
    <location>
        <position position="17"/>
    </location>
    <ligand>
        <name>Mg(2+)</name>
        <dbReference type="ChEBI" id="CHEBI:18420"/>
    </ligand>
</feature>
<accession>A0AB39QJ16</accession>
<evidence type="ECO:0000256" key="10">
    <source>
        <dbReference type="ARBA" id="ARBA00022958"/>
    </source>
</evidence>
<feature type="domain" description="S-adenosylmethionine synthetase C-terminal" evidence="16">
    <location>
        <begin position="255"/>
        <end position="394"/>
    </location>
</feature>
<evidence type="ECO:0000259" key="14">
    <source>
        <dbReference type="Pfam" id="PF00438"/>
    </source>
</evidence>
<evidence type="ECO:0000256" key="5">
    <source>
        <dbReference type="ARBA" id="ARBA00022679"/>
    </source>
</evidence>
<dbReference type="HAMAP" id="MF_00086">
    <property type="entry name" value="S_AdoMet_synth1"/>
    <property type="match status" value="1"/>
</dbReference>
<dbReference type="NCBIfam" id="TIGR01034">
    <property type="entry name" value="metK"/>
    <property type="match status" value="1"/>
</dbReference>
<evidence type="ECO:0000256" key="4">
    <source>
        <dbReference type="ARBA" id="ARBA00022563"/>
    </source>
</evidence>